<proteinExistence type="predicted"/>
<evidence type="ECO:0000313" key="1">
    <source>
        <dbReference type="EMBL" id="EFO83806.1"/>
    </source>
</evidence>
<dbReference type="Proteomes" id="UP000008281">
    <property type="component" value="Unassembled WGS sequence"/>
</dbReference>
<sequence>MFTYEDQRSILPNFNEISWFEELMMNQQYQQF</sequence>
<name>E3N1J3_CAERE</name>
<dbReference type="AlphaFoldDB" id="E3N1J3"/>
<dbReference type="HOGENOM" id="CLU_3392709_0_0_1"/>
<accession>E3N1J3</accession>
<evidence type="ECO:0000313" key="2">
    <source>
        <dbReference type="Proteomes" id="UP000008281"/>
    </source>
</evidence>
<dbReference type="EMBL" id="DS268509">
    <property type="protein sequence ID" value="EFO83806.1"/>
    <property type="molecule type" value="Genomic_DNA"/>
</dbReference>
<reference evidence="1" key="1">
    <citation type="submission" date="2007-07" db="EMBL/GenBank/DDBJ databases">
        <title>PCAP assembly of the Caenorhabditis remanei genome.</title>
        <authorList>
            <consortium name="The Caenorhabditis remanei Sequencing Consortium"/>
            <person name="Wilson R.K."/>
        </authorList>
    </citation>
    <scope>NUCLEOTIDE SEQUENCE [LARGE SCALE GENOMIC DNA]</scope>
    <source>
        <strain evidence="1">PB4641</strain>
    </source>
</reference>
<keyword evidence="2" id="KW-1185">Reference proteome</keyword>
<protein>
    <submittedName>
        <fullName evidence="1">Uncharacterized protein</fullName>
    </submittedName>
</protein>
<gene>
    <name evidence="1" type="ORF">CRE_14183</name>
</gene>
<dbReference type="InParanoid" id="E3N1J3"/>
<organism evidence="2">
    <name type="scientific">Caenorhabditis remanei</name>
    <name type="common">Caenorhabditis vulgaris</name>
    <dbReference type="NCBI Taxonomy" id="31234"/>
    <lineage>
        <taxon>Eukaryota</taxon>
        <taxon>Metazoa</taxon>
        <taxon>Ecdysozoa</taxon>
        <taxon>Nematoda</taxon>
        <taxon>Chromadorea</taxon>
        <taxon>Rhabditida</taxon>
        <taxon>Rhabditina</taxon>
        <taxon>Rhabditomorpha</taxon>
        <taxon>Rhabditoidea</taxon>
        <taxon>Rhabditidae</taxon>
        <taxon>Peloderinae</taxon>
        <taxon>Caenorhabditis</taxon>
    </lineage>
</organism>